<protein>
    <submittedName>
        <fullName evidence="4">ADP-ribosylation/Crystallin J1</fullName>
    </submittedName>
</protein>
<dbReference type="Pfam" id="PF03747">
    <property type="entry name" value="ADP_ribosyl_GH"/>
    <property type="match status" value="1"/>
</dbReference>
<keyword evidence="3" id="KW-0479">Metal-binding</keyword>
<dbReference type="InterPro" id="IPR050792">
    <property type="entry name" value="ADP-ribosylglycohydrolase"/>
</dbReference>
<dbReference type="KEGG" id="tli:Tlie_1633"/>
<feature type="binding site" evidence="3">
    <location>
        <position position="244"/>
    </location>
    <ligand>
        <name>Mg(2+)</name>
        <dbReference type="ChEBI" id="CHEBI:18420"/>
        <label>1</label>
    </ligand>
</feature>
<proteinExistence type="inferred from homology"/>
<comment type="similarity">
    <text evidence="1">Belongs to the ADP-ribosylglycohydrolase family.</text>
</comment>
<reference evidence="4 5" key="2">
    <citation type="journal article" date="2012" name="Stand. Genomic Sci.">
        <title>Genome sequence of the moderately thermophilic, amino-acid-degrading and sulfur-reducing bacterium Thermovirga lienii type strain (Cas60314(T)).</title>
        <authorList>
            <person name="Goker M."/>
            <person name="Saunders E."/>
            <person name="Lapidus A."/>
            <person name="Nolan M."/>
            <person name="Lucas S."/>
            <person name="Hammon N."/>
            <person name="Deshpande S."/>
            <person name="Cheng J.F."/>
            <person name="Han C."/>
            <person name="Tapia R."/>
            <person name="Goodwin L.A."/>
            <person name="Pitluck S."/>
            <person name="Liolios K."/>
            <person name="Mavromatis K."/>
            <person name="Pagani I."/>
            <person name="Ivanova N."/>
            <person name="Mikhailova N."/>
            <person name="Pati A."/>
            <person name="Chen A."/>
            <person name="Palaniappan K."/>
            <person name="Land M."/>
            <person name="Chang Y.J."/>
            <person name="Jeffries C.D."/>
            <person name="Brambilla E.M."/>
            <person name="Rohde M."/>
            <person name="Spring S."/>
            <person name="Detter J.C."/>
            <person name="Woyke T."/>
            <person name="Bristow J."/>
            <person name="Eisen J.A."/>
            <person name="Markowitz V."/>
            <person name="Hugenholtz P."/>
            <person name="Kyrpides N.C."/>
            <person name="Klenk H.P."/>
        </authorList>
    </citation>
    <scope>NUCLEOTIDE SEQUENCE [LARGE SCALE GENOMIC DNA]</scope>
    <source>
        <strain evidence="5">ATCC BAA-1197 / DSM 17291 / Cas60314</strain>
    </source>
</reference>
<dbReference type="PANTHER" id="PTHR16222:SF24">
    <property type="entry name" value="ADP-RIBOSYLHYDROLASE ARH3"/>
    <property type="match status" value="1"/>
</dbReference>
<name>G7V7V1_THELD</name>
<feature type="binding site" evidence="3">
    <location>
        <position position="245"/>
    </location>
    <ligand>
        <name>Mg(2+)</name>
        <dbReference type="ChEBI" id="CHEBI:18420"/>
        <label>1</label>
    </ligand>
</feature>
<dbReference type="PANTHER" id="PTHR16222">
    <property type="entry name" value="ADP-RIBOSYLGLYCOHYDROLASE"/>
    <property type="match status" value="1"/>
</dbReference>
<dbReference type="GO" id="GO:0016787">
    <property type="term" value="F:hydrolase activity"/>
    <property type="evidence" value="ECO:0007669"/>
    <property type="project" value="UniProtKB-KW"/>
</dbReference>
<dbReference type="Gene3D" id="1.10.4080.10">
    <property type="entry name" value="ADP-ribosylation/Crystallin J1"/>
    <property type="match status" value="1"/>
</dbReference>
<evidence type="ECO:0000313" key="5">
    <source>
        <dbReference type="Proteomes" id="UP000005868"/>
    </source>
</evidence>
<dbReference type="eggNOG" id="COG1397">
    <property type="taxonomic scope" value="Bacteria"/>
</dbReference>
<evidence type="ECO:0000313" key="4">
    <source>
        <dbReference type="EMBL" id="AER67355.1"/>
    </source>
</evidence>
<dbReference type="EMBL" id="CP003096">
    <property type="protein sequence ID" value="AER67355.1"/>
    <property type="molecule type" value="Genomic_DNA"/>
</dbReference>
<reference evidence="5" key="1">
    <citation type="submission" date="2011-10" db="EMBL/GenBank/DDBJ databases">
        <title>The complete genome of chromosome of Thermovirga lienii DSM 17291.</title>
        <authorList>
            <consortium name="US DOE Joint Genome Institute (JGI-PGF)"/>
            <person name="Lucas S."/>
            <person name="Copeland A."/>
            <person name="Lapidus A."/>
            <person name="Glavina del Rio T."/>
            <person name="Dalin E."/>
            <person name="Tice H."/>
            <person name="Bruce D."/>
            <person name="Goodwin L."/>
            <person name="Pitluck S."/>
            <person name="Peters L."/>
            <person name="Mikhailova N."/>
            <person name="Saunders E."/>
            <person name="Kyrpides N."/>
            <person name="Mavromatis K."/>
            <person name="Ivanova N."/>
            <person name="Last F.I."/>
            <person name="Brettin T."/>
            <person name="Detter J.C."/>
            <person name="Han C."/>
            <person name="Larimer F."/>
            <person name="Land M."/>
            <person name="Hauser L."/>
            <person name="Markowitz V."/>
            <person name="Cheng J.-F."/>
            <person name="Hugenholtz P."/>
            <person name="Woyke T."/>
            <person name="Wu D."/>
            <person name="Spring S."/>
            <person name="Schroeder M."/>
            <person name="Brambilla E.-M."/>
            <person name="Klenk H.-P."/>
            <person name="Eisen J.A."/>
        </authorList>
    </citation>
    <scope>NUCLEOTIDE SEQUENCE [LARGE SCALE GENOMIC DNA]</scope>
    <source>
        <strain evidence="5">ATCC BAA-1197 / DSM 17291 / Cas60314</strain>
    </source>
</reference>
<dbReference type="SUPFAM" id="SSF101478">
    <property type="entry name" value="ADP-ribosylglycohydrolase"/>
    <property type="match status" value="1"/>
</dbReference>
<dbReference type="InterPro" id="IPR036705">
    <property type="entry name" value="Ribosyl_crysJ1_sf"/>
</dbReference>
<dbReference type="STRING" id="580340.Tlie_1633"/>
<feature type="binding site" evidence="3">
    <location>
        <position position="53"/>
    </location>
    <ligand>
        <name>Mg(2+)</name>
        <dbReference type="ChEBI" id="CHEBI:18420"/>
        <label>1</label>
    </ligand>
</feature>
<evidence type="ECO:0000256" key="3">
    <source>
        <dbReference type="PIRSR" id="PIRSR605502-1"/>
    </source>
</evidence>
<dbReference type="OrthoDB" id="9798107at2"/>
<comment type="cofactor">
    <cofactor evidence="3">
        <name>Mg(2+)</name>
        <dbReference type="ChEBI" id="CHEBI:18420"/>
    </cofactor>
    <text evidence="3">Binds 2 magnesium ions per subunit.</text>
</comment>
<organism evidence="4 5">
    <name type="scientific">Thermovirga lienii (strain ATCC BAA-1197 / DSM 17291 / Cas60314)</name>
    <dbReference type="NCBI Taxonomy" id="580340"/>
    <lineage>
        <taxon>Bacteria</taxon>
        <taxon>Thermotogati</taxon>
        <taxon>Synergistota</taxon>
        <taxon>Synergistia</taxon>
        <taxon>Synergistales</taxon>
        <taxon>Thermovirgaceae</taxon>
        <taxon>Thermovirga</taxon>
    </lineage>
</organism>
<feature type="binding site" evidence="3">
    <location>
        <position position="55"/>
    </location>
    <ligand>
        <name>Mg(2+)</name>
        <dbReference type="ChEBI" id="CHEBI:18420"/>
        <label>1</label>
    </ligand>
</feature>
<gene>
    <name evidence="4" type="ordered locus">Tlie_1633</name>
</gene>
<evidence type="ECO:0000256" key="2">
    <source>
        <dbReference type="ARBA" id="ARBA00022801"/>
    </source>
</evidence>
<evidence type="ECO:0000256" key="1">
    <source>
        <dbReference type="ARBA" id="ARBA00010702"/>
    </source>
</evidence>
<keyword evidence="5" id="KW-1185">Reference proteome</keyword>
<dbReference type="Proteomes" id="UP000005868">
    <property type="component" value="Chromosome"/>
</dbReference>
<keyword evidence="2" id="KW-0378">Hydrolase</keyword>
<dbReference type="AlphaFoldDB" id="G7V7V1"/>
<dbReference type="InterPro" id="IPR005502">
    <property type="entry name" value="Ribosyl_crysJ1"/>
</dbReference>
<dbReference type="GO" id="GO:0046872">
    <property type="term" value="F:metal ion binding"/>
    <property type="evidence" value="ECO:0007669"/>
    <property type="project" value="UniProtKB-KW"/>
</dbReference>
<accession>G7V7V1</accession>
<keyword evidence="3" id="KW-0460">Magnesium</keyword>
<sequence length="308" mass="33535">MDNCNGEALSRAQGCLVGLVAGDVIGSIAEFKQEEEAEALFLGKLKDLTGQPTDDTEMALALARTLVQKGYYDREYVKAAYVKWLNSDPIDCGMTIASALRGHFIPESQANGALMRVAPLGIFGAKFQLDLVASWAREDASITHPNPVCLEANELFAMALAFTVRTGPSASALYEQISRWAKERLKEPLLLEVVSKGAQEPPKDYYTHQGWVLIALHNALWQLVHAESLEEGVINTAKKGGDADTNAAVCGALLGAVYGIQGVPSDWVKSILDMRLEVGRKGVIKPRPLEYWPVDILELAQKLIEGDL</sequence>
<dbReference type="HOGENOM" id="CLU_024566_8_3_0"/>
<feature type="binding site" evidence="3">
    <location>
        <position position="54"/>
    </location>
    <ligand>
        <name>Mg(2+)</name>
        <dbReference type="ChEBI" id="CHEBI:18420"/>
        <label>1</label>
    </ligand>
</feature>
<feature type="binding site" evidence="3">
    <location>
        <position position="242"/>
    </location>
    <ligand>
        <name>Mg(2+)</name>
        <dbReference type="ChEBI" id="CHEBI:18420"/>
        <label>1</label>
    </ligand>
</feature>